<keyword evidence="2" id="KW-1185">Reference proteome</keyword>
<dbReference type="EMBL" id="MDEJ01000060">
    <property type="protein sequence ID" value="PPU93222.1"/>
    <property type="molecule type" value="Genomic_DNA"/>
</dbReference>
<accession>A0A2S7ENL9</accession>
<evidence type="ECO:0000313" key="1">
    <source>
        <dbReference type="EMBL" id="PPU93222.1"/>
    </source>
</evidence>
<name>A0A2S7ENL9_9XANT</name>
<dbReference type="AlphaFoldDB" id="A0A2S7ENL9"/>
<protein>
    <submittedName>
        <fullName evidence="1">Uncharacterized protein</fullName>
    </submittedName>
</protein>
<organism evidence="1 2">
    <name type="scientific">Xanthomonas populi</name>
    <dbReference type="NCBI Taxonomy" id="53414"/>
    <lineage>
        <taxon>Bacteria</taxon>
        <taxon>Pseudomonadati</taxon>
        <taxon>Pseudomonadota</taxon>
        <taxon>Gammaproteobacteria</taxon>
        <taxon>Lysobacterales</taxon>
        <taxon>Lysobacteraceae</taxon>
        <taxon>Xanthomonas</taxon>
    </lineage>
</organism>
<comment type="caution">
    <text evidence="1">The sequence shown here is derived from an EMBL/GenBank/DDBJ whole genome shotgun (WGS) entry which is preliminary data.</text>
</comment>
<reference evidence="2" key="1">
    <citation type="submission" date="2016-08" db="EMBL/GenBank/DDBJ databases">
        <authorList>
            <person name="Merda D."/>
            <person name="Briand M."/>
            <person name="Taghouti G."/>
            <person name="Carrere S."/>
            <person name="Gouzy J."/>
            <person name="Portier P."/>
            <person name="Jacques M.-A."/>
            <person name="Fischer-Le Saux M."/>
        </authorList>
    </citation>
    <scope>NUCLEOTIDE SEQUENCE [LARGE SCALE GENOMIC DNA]</scope>
    <source>
        <strain evidence="2">CFBP1817</strain>
    </source>
</reference>
<proteinExistence type="predicted"/>
<gene>
    <name evidence="1" type="ORF">XpopCFBP1817_11230</name>
</gene>
<dbReference type="Proteomes" id="UP000239939">
    <property type="component" value="Unassembled WGS sequence"/>
</dbReference>
<sequence length="64" mass="7145">MSRDVKLQSGERVHRSGLRAAKPATWSHTVGLAHDTVRVTTSFYVAAMDLPFQPALSPLRDWQP</sequence>
<evidence type="ECO:0000313" key="2">
    <source>
        <dbReference type="Proteomes" id="UP000239939"/>
    </source>
</evidence>